<evidence type="ECO:0000256" key="4">
    <source>
        <dbReference type="ARBA" id="ARBA00022692"/>
    </source>
</evidence>
<dbReference type="GO" id="GO:0016780">
    <property type="term" value="F:phosphotransferase activity, for other substituted phosphate groups"/>
    <property type="evidence" value="ECO:0007669"/>
    <property type="project" value="InterPro"/>
</dbReference>
<keyword evidence="7" id="KW-0460">Magnesium</keyword>
<keyword evidence="4 8" id="KW-0812">Transmembrane</keyword>
<dbReference type="STRING" id="698758.AXY_20300"/>
<dbReference type="eggNOG" id="COG0472">
    <property type="taxonomic scope" value="Bacteria"/>
</dbReference>
<dbReference type="Pfam" id="PF00953">
    <property type="entry name" value="Glycos_transf_4"/>
    <property type="match status" value="1"/>
</dbReference>
<evidence type="ECO:0000256" key="6">
    <source>
        <dbReference type="ARBA" id="ARBA00023136"/>
    </source>
</evidence>
<keyword evidence="7" id="KW-0479">Metal-binding</keyword>
<dbReference type="PATRIC" id="fig|698758.3.peg.2034"/>
<proteinExistence type="predicted"/>
<keyword evidence="6 8" id="KW-0472">Membrane</keyword>
<sequence length="346" mass="38065">MTYIYAVLICFGLSLILTPLVKKLAFRIGAVDHPNKRKVHQTIMPRLGGLAIFFSFVIGILFFQPDGQYELPIALGAILIMIVGIIDDKYQIKARYKFIVQLIAALIIVLSGLEITYINFPFGHVIEFGYLSTPITILWIVGITNAINLIDGLDGLAGGVSTIALLTIGGLAISLGDIFVALISFLLVGSTLGFLVFNFYPAKIFMGDTGALFLGYMIGVLSILGFKNATLFSLIVPIAILGVPILDTLLAIIRRAVHKKPLYSPDKMHLHHCLLNLGFGHRQTVILIYCISALFSLAAIIFNQSTMWGTTITFFAMAILIELMIELTGIISVNYRPLLNFLNKRR</sequence>
<feature type="transmembrane region" description="Helical" evidence="8">
    <location>
        <begin position="98"/>
        <end position="118"/>
    </location>
</feature>
<dbReference type="PANTHER" id="PTHR22926:SF3">
    <property type="entry name" value="UNDECAPRENYL-PHOSPHATE ALPHA-N-ACETYLGLUCOSAMINYL 1-PHOSPHATE TRANSFERASE"/>
    <property type="match status" value="1"/>
</dbReference>
<organism evidence="9 10">
    <name type="scientific">Amphibacillus xylanus (strain ATCC 51415 / DSM 6626 / JCM 7361 / LMG 17667 / NBRC 15112 / Ep01)</name>
    <dbReference type="NCBI Taxonomy" id="698758"/>
    <lineage>
        <taxon>Bacteria</taxon>
        <taxon>Bacillati</taxon>
        <taxon>Bacillota</taxon>
        <taxon>Bacilli</taxon>
        <taxon>Bacillales</taxon>
        <taxon>Bacillaceae</taxon>
        <taxon>Amphibacillus</taxon>
    </lineage>
</organism>
<feature type="transmembrane region" description="Helical" evidence="8">
    <location>
        <begin position="209"/>
        <end position="226"/>
    </location>
</feature>
<dbReference type="GO" id="GO:0009103">
    <property type="term" value="P:lipopolysaccharide biosynthetic process"/>
    <property type="evidence" value="ECO:0007669"/>
    <property type="project" value="TreeGrafter"/>
</dbReference>
<evidence type="ECO:0000256" key="8">
    <source>
        <dbReference type="SAM" id="Phobius"/>
    </source>
</evidence>
<evidence type="ECO:0000313" key="9">
    <source>
        <dbReference type="EMBL" id="BAM48162.1"/>
    </source>
</evidence>
<evidence type="ECO:0000256" key="1">
    <source>
        <dbReference type="ARBA" id="ARBA00004651"/>
    </source>
</evidence>
<feature type="transmembrane region" description="Helical" evidence="8">
    <location>
        <begin position="156"/>
        <end position="173"/>
    </location>
</feature>
<feature type="binding site" evidence="7">
    <location>
        <position position="148"/>
    </location>
    <ligand>
        <name>Mg(2+)</name>
        <dbReference type="ChEBI" id="CHEBI:18420"/>
    </ligand>
</feature>
<feature type="transmembrane region" description="Helical" evidence="8">
    <location>
        <begin position="130"/>
        <end position="149"/>
    </location>
</feature>
<name>K0J4H4_AMPXN</name>
<dbReference type="InterPro" id="IPR018480">
    <property type="entry name" value="PNAcMuramoyl-5peptid_Trfase_CS"/>
</dbReference>
<dbReference type="HOGENOM" id="CLU_023982_2_4_9"/>
<feature type="transmembrane region" description="Helical" evidence="8">
    <location>
        <begin position="6"/>
        <end position="26"/>
    </location>
</feature>
<keyword evidence="10" id="KW-1185">Reference proteome</keyword>
<feature type="transmembrane region" description="Helical" evidence="8">
    <location>
        <begin position="314"/>
        <end position="335"/>
    </location>
</feature>
<keyword evidence="3 9" id="KW-0808">Transferase</keyword>
<feature type="binding site" evidence="7">
    <location>
        <position position="208"/>
    </location>
    <ligand>
        <name>Mg(2+)</name>
        <dbReference type="ChEBI" id="CHEBI:18420"/>
    </ligand>
</feature>
<accession>K0J4H4</accession>
<evidence type="ECO:0000256" key="7">
    <source>
        <dbReference type="PIRSR" id="PIRSR600715-1"/>
    </source>
</evidence>
<evidence type="ECO:0000256" key="3">
    <source>
        <dbReference type="ARBA" id="ARBA00022679"/>
    </source>
</evidence>
<dbReference type="EC" id="2.7.8.-" evidence="9"/>
<dbReference type="EMBL" id="AP012050">
    <property type="protein sequence ID" value="BAM48162.1"/>
    <property type="molecule type" value="Genomic_DNA"/>
</dbReference>
<feature type="transmembrane region" description="Helical" evidence="8">
    <location>
        <begin position="232"/>
        <end position="253"/>
    </location>
</feature>
<feature type="transmembrane region" description="Helical" evidence="8">
    <location>
        <begin position="284"/>
        <end position="302"/>
    </location>
</feature>
<dbReference type="PANTHER" id="PTHR22926">
    <property type="entry name" value="PHOSPHO-N-ACETYLMURAMOYL-PENTAPEPTIDE-TRANSFERASE"/>
    <property type="match status" value="1"/>
</dbReference>
<reference evidence="9 10" key="1">
    <citation type="submission" date="2011-01" db="EMBL/GenBank/DDBJ databases">
        <title>Whole genome sequence of Amphibacillus xylinus NBRC 15112.</title>
        <authorList>
            <person name="Nakazawa H."/>
            <person name="Katano Y."/>
            <person name="Nakamura S."/>
            <person name="Sasagawa M."/>
            <person name="Fukada J."/>
            <person name="Arai T."/>
            <person name="Sasakura N."/>
            <person name="Mochizuki D."/>
            <person name="Hosoyama A."/>
            <person name="Harada K."/>
            <person name="Horikawa H."/>
            <person name="Kato Y."/>
            <person name="Harada T."/>
            <person name="Sasaki K."/>
            <person name="Sekiguchi M."/>
            <person name="Hodoyama M."/>
            <person name="Nishiko R."/>
            <person name="Narita H."/>
            <person name="Hanamaki A."/>
            <person name="Hata C."/>
            <person name="Konno Y."/>
            <person name="Niimura Y."/>
            <person name="Yamazaki S."/>
            <person name="Fujita N."/>
        </authorList>
    </citation>
    <scope>NUCLEOTIDE SEQUENCE [LARGE SCALE GENOMIC DNA]</scope>
    <source>
        <strain evidence="10">ATCC 51415 / DSM 6626 / JCM 7361 / LMG 17667 / NBRC 15112 / Ep01</strain>
    </source>
</reference>
<dbReference type="Proteomes" id="UP000006294">
    <property type="component" value="Chromosome"/>
</dbReference>
<dbReference type="AlphaFoldDB" id="K0J4H4"/>
<dbReference type="PROSITE" id="PS01348">
    <property type="entry name" value="MRAY_2"/>
    <property type="match status" value="1"/>
</dbReference>
<evidence type="ECO:0000313" key="10">
    <source>
        <dbReference type="Proteomes" id="UP000006294"/>
    </source>
</evidence>
<dbReference type="CDD" id="cd06853">
    <property type="entry name" value="GT_WecA_like"/>
    <property type="match status" value="1"/>
</dbReference>
<keyword evidence="5 8" id="KW-1133">Transmembrane helix</keyword>
<keyword evidence="2" id="KW-1003">Cell membrane</keyword>
<comment type="subcellular location">
    <subcellularLocation>
        <location evidence="1">Cell membrane</location>
        <topology evidence="1">Multi-pass membrane protein</topology>
    </subcellularLocation>
</comment>
<dbReference type="GO" id="GO:0005886">
    <property type="term" value="C:plasma membrane"/>
    <property type="evidence" value="ECO:0007669"/>
    <property type="project" value="UniProtKB-SubCell"/>
</dbReference>
<evidence type="ECO:0000256" key="2">
    <source>
        <dbReference type="ARBA" id="ARBA00022475"/>
    </source>
</evidence>
<evidence type="ECO:0000256" key="5">
    <source>
        <dbReference type="ARBA" id="ARBA00022989"/>
    </source>
</evidence>
<dbReference type="GO" id="GO:0071555">
    <property type="term" value="P:cell wall organization"/>
    <property type="evidence" value="ECO:0007669"/>
    <property type="project" value="TreeGrafter"/>
</dbReference>
<dbReference type="OrthoDB" id="9783652at2"/>
<dbReference type="KEGG" id="axl:AXY_20300"/>
<comment type="cofactor">
    <cofactor evidence="7">
        <name>Mg(2+)</name>
        <dbReference type="ChEBI" id="CHEBI:18420"/>
    </cofactor>
</comment>
<protein>
    <submittedName>
        <fullName evidence="9">UDP-N-acetylglucosamine--undecaprenyl-phosphate N-acetylglucosamine-1-phosphate transferase</fullName>
        <ecNumber evidence="9">2.7.8.-</ecNumber>
    </submittedName>
</protein>
<feature type="transmembrane region" description="Helical" evidence="8">
    <location>
        <begin position="69"/>
        <end position="86"/>
    </location>
</feature>
<gene>
    <name evidence="9" type="primary">tagO</name>
    <name evidence="9" type="synonym">rfe</name>
    <name evidence="9" type="ordered locus">AXY_20300</name>
</gene>
<feature type="transmembrane region" description="Helical" evidence="8">
    <location>
        <begin position="47"/>
        <end position="63"/>
    </location>
</feature>
<dbReference type="RefSeq" id="WP_015010748.1">
    <property type="nucleotide sequence ID" value="NC_018704.1"/>
</dbReference>
<feature type="transmembrane region" description="Helical" evidence="8">
    <location>
        <begin position="179"/>
        <end position="197"/>
    </location>
</feature>
<dbReference type="GO" id="GO:0044038">
    <property type="term" value="P:cell wall macromolecule biosynthetic process"/>
    <property type="evidence" value="ECO:0007669"/>
    <property type="project" value="TreeGrafter"/>
</dbReference>
<dbReference type="GO" id="GO:0046872">
    <property type="term" value="F:metal ion binding"/>
    <property type="evidence" value="ECO:0007669"/>
    <property type="project" value="UniProtKB-KW"/>
</dbReference>
<dbReference type="InterPro" id="IPR000715">
    <property type="entry name" value="Glycosyl_transferase_4"/>
</dbReference>